<sequence>MADLFAPARGLVAGQATLDDVAQALAQGADPNKWEGPLSPIRFAVQAHHVELLGLLLQSGADANQKDSRGVAVLHQAVFDGKGDCITKLLDAGADIDVRDRHEQTPLFFAPTRQICELLITRRADVNVVNSKKQSPLHLAAYAGLDDAVSCLIDAKKNLLQAQDQHGHTPLYYAAHAKLRTTVNVLKKRGAESVRSRERRGKKSPGPHGKSPEPGARRAPQPPRPQLVREAEAAPPGSEARATAADSTALQAVRVEDGEVEAERIVEVAFDASGEAGLEEDQQQRSARLQCQGALEAGLAREADQFHAAKLECSAALVASSGADASAPLQRDAGEQAAAPSTSELHAARQQCQGALEAALVVEADEVCAAKQECSAAAATGFAQQQQQVRQPVLLQPEEANLEARLKEHQQQHAARQQCQDALEAGLANDADQVRTAKLECSAALAASPAPGASAPPQAGRDAGGQAAAPSTMEREQEEGLRAAKRQCQDALEAGLAKETDLVHTARLECSAALEARPAAAPNTSEWEQEEELRAAGRQCQDALEAGLARETEQFLTAKVECSAALAASPAPAASALAQAGRDAGEPTAEPDQEEGLRAATGQCQDALQAGLARETEQLHTARLECSAALAASPAPAASAPAQAGRDAGEPTAPSTTEPDQEEGLRAATEQCQDALEAGLAKETDQFHTAKLECSAALVASSAPAASAPAQAGLDDIEQTSAPSSSEREQDTELCAARQQCQDALESQLAKETDQFHAAKLECSAALAASSAPGGSAPLQRDAGEQTSVPSTVEREQGEELLAARQQCQAALEAALEREADEVCAARQNCSAAAASGFAQEELHEARKQCQGALEAGLARETDQYLTAKFECSAAVAVSPAPGGSALAKAERDIGEETSAPSTLEREQGEELHAARQQCQDALEAGLANDADQVRTAKLECSAALAASPAPGASAPPQAGRDAGGQAAAPSTMEREQEEGLRAAKRQCQDALEAGLAKETDLVHTARLECSAALEARPAAAPNTSEWEQEEELRAAGRQCQDALEAGLARETEQFLTAKVECSAALAASPAPAASALAQAGRDAGEPTAEPDQEEGLRAATGQCQDALQAGLARETEQLHTARLECSAALAASPAPAASAPAQAGRDAGEPTAPSTTEPDQEEGLRAATEQCQDALEAGLAKETDQFHTAKLECSAALVASSAPAASAPAQAGLDDIEQTSAPSSSEREQDTELCAARQQCQDALESQLAKETDQFHAAKLECSAALAASSAPGGSAPLQRDAGEQTSVPSTVEREQGEELLAARQQCQAALEAALEREADEVCAARQNCSAAAASGFAQEELHEARKQCQGALEAGLARETDQYLTAKFECSAAVAVSPAPGGSALAKAERDIGEETSAPSTLEREQGEELHAARQQCQGALEAALEREADEVRAARQTCSAAAASGIAQEAAQPVVAQVQPGFVGSAVPPGPEDQQQEQEQQVLQPVLPQCEEASPPAHQHPEQQQQQASQPVLPQVTLTGAEEEGILPVPGTDSPEDLREQQQRIHSAQARLQAGGSLDGVWNLDDQTVRISGNQVLWSDGVVWLLEKDDQDRLMVAVGNSTYYAKLAGSTIEWSDGDIWIREEPQPVDAPGEAAQAPPEASQVQEVQVLVAAPPEAAAPPPQAAEPPPQAAAPQPGDDAQATQGSAREQAGPGDAPAAPAPQAAPASVHGFHRRDQVEVWSNSKGKWLPGTVKRVYPEDSSPMATRCRRTPSRWSPRRGPSTLSKRKFTRQCVTSRWRSRPSSPSPASRRRPTPRRLAGGRGPGAPPRWRRWPRAAPRPPAAPARGPQGSPPSAARRSRTLAATTSKTCRT</sequence>
<keyword evidence="2 3" id="KW-0040">ANK repeat</keyword>
<dbReference type="InterPro" id="IPR036770">
    <property type="entry name" value="Ankyrin_rpt-contain_sf"/>
</dbReference>
<feature type="repeat" description="ANK" evidence="3">
    <location>
        <begin position="36"/>
        <end position="68"/>
    </location>
</feature>
<feature type="compositionally biased region" description="Pro residues" evidence="4">
    <location>
        <begin position="1660"/>
        <end position="1674"/>
    </location>
</feature>
<dbReference type="InterPro" id="IPR002110">
    <property type="entry name" value="Ankyrin_rpt"/>
</dbReference>
<feature type="compositionally biased region" description="Low complexity" evidence="4">
    <location>
        <begin position="1270"/>
        <end position="1279"/>
    </location>
</feature>
<dbReference type="PANTHER" id="PTHR24123">
    <property type="entry name" value="ANKYRIN REPEAT-CONTAINING"/>
    <property type="match status" value="1"/>
</dbReference>
<feature type="region of interest" description="Disordered" evidence="4">
    <location>
        <begin position="1381"/>
        <end position="1417"/>
    </location>
</feature>
<feature type="region of interest" description="Disordered" evidence="4">
    <location>
        <begin position="1659"/>
        <end position="1855"/>
    </location>
</feature>
<feature type="region of interest" description="Disordered" evidence="4">
    <location>
        <begin position="948"/>
        <end position="987"/>
    </location>
</feature>
<dbReference type="EMBL" id="CAUYUJ010016116">
    <property type="protein sequence ID" value="CAK0862014.1"/>
    <property type="molecule type" value="Genomic_DNA"/>
</dbReference>
<feature type="region of interest" description="Disordered" evidence="4">
    <location>
        <begin position="448"/>
        <end position="486"/>
    </location>
</feature>
<evidence type="ECO:0000256" key="4">
    <source>
        <dbReference type="SAM" id="MobiDB-lite"/>
    </source>
</evidence>
<feature type="repeat" description="ANK" evidence="3">
    <location>
        <begin position="69"/>
        <end position="101"/>
    </location>
</feature>
<feature type="compositionally biased region" description="Basic and acidic residues" evidence="4">
    <location>
        <begin position="904"/>
        <end position="914"/>
    </location>
</feature>
<dbReference type="Pfam" id="PF12796">
    <property type="entry name" value="Ank_2"/>
    <property type="match status" value="2"/>
</dbReference>
<gene>
    <name evidence="5" type="ORF">PCOR1329_LOCUS50534</name>
</gene>
<keyword evidence="1" id="KW-0677">Repeat</keyword>
<feature type="compositionally biased region" description="Low complexity" evidence="4">
    <location>
        <begin position="1494"/>
        <end position="1519"/>
    </location>
</feature>
<evidence type="ECO:0000313" key="6">
    <source>
        <dbReference type="Proteomes" id="UP001189429"/>
    </source>
</evidence>
<evidence type="ECO:0000256" key="2">
    <source>
        <dbReference type="ARBA" id="ARBA00023043"/>
    </source>
</evidence>
<feature type="region of interest" description="Disordered" evidence="4">
    <location>
        <begin position="630"/>
        <end position="672"/>
    </location>
</feature>
<dbReference type="Gene3D" id="1.25.40.20">
    <property type="entry name" value="Ankyrin repeat-containing domain"/>
    <property type="match status" value="2"/>
</dbReference>
<dbReference type="PROSITE" id="PS50297">
    <property type="entry name" value="ANK_REP_REGION"/>
    <property type="match status" value="2"/>
</dbReference>
<name>A0ABN9US27_9DINO</name>
<protein>
    <recommendedName>
        <fullName evidence="7">PARP</fullName>
    </recommendedName>
</protein>
<feature type="compositionally biased region" description="Basic and acidic residues" evidence="4">
    <location>
        <begin position="473"/>
        <end position="482"/>
    </location>
</feature>
<feature type="compositionally biased region" description="Low complexity" evidence="4">
    <location>
        <begin position="1693"/>
        <end position="1710"/>
    </location>
</feature>
<dbReference type="SMART" id="SM00248">
    <property type="entry name" value="ANK"/>
    <property type="match status" value="4"/>
</dbReference>
<feature type="region of interest" description="Disordered" evidence="4">
    <location>
        <begin position="1270"/>
        <end position="1300"/>
    </location>
</feature>
<dbReference type="PANTHER" id="PTHR24123:SF141">
    <property type="entry name" value="ANKYRIN 2, ISOFORM U"/>
    <property type="match status" value="1"/>
</dbReference>
<feature type="compositionally biased region" description="Low complexity" evidence="4">
    <location>
        <begin position="1130"/>
        <end position="1144"/>
    </location>
</feature>
<dbReference type="Proteomes" id="UP001189429">
    <property type="component" value="Unassembled WGS sequence"/>
</dbReference>
<feature type="compositionally biased region" description="Low complexity" evidence="4">
    <location>
        <begin position="1067"/>
        <end position="1078"/>
    </location>
</feature>
<feature type="region of interest" description="Disordered" evidence="4">
    <location>
        <begin position="1465"/>
        <end position="1484"/>
    </location>
</feature>
<feature type="compositionally biased region" description="Low complexity" evidence="4">
    <location>
        <begin position="948"/>
        <end position="970"/>
    </location>
</feature>
<organism evidence="5 6">
    <name type="scientific">Prorocentrum cordatum</name>
    <dbReference type="NCBI Taxonomy" id="2364126"/>
    <lineage>
        <taxon>Eukaryota</taxon>
        <taxon>Sar</taxon>
        <taxon>Alveolata</taxon>
        <taxon>Dinophyceae</taxon>
        <taxon>Prorocentrales</taxon>
        <taxon>Prorocentraceae</taxon>
        <taxon>Prorocentrum</taxon>
    </lineage>
</organism>
<feature type="compositionally biased region" description="Low complexity" evidence="4">
    <location>
        <begin position="770"/>
        <end position="779"/>
    </location>
</feature>
<feature type="region of interest" description="Disordered" evidence="4">
    <location>
        <begin position="880"/>
        <end position="917"/>
    </location>
</feature>
<feature type="compositionally biased region" description="Low complexity" evidence="4">
    <location>
        <begin position="448"/>
        <end position="470"/>
    </location>
</feature>
<evidence type="ECO:0000256" key="1">
    <source>
        <dbReference type="ARBA" id="ARBA00022737"/>
    </source>
</evidence>
<comment type="caution">
    <text evidence="5">The sequence shown here is derived from an EMBL/GenBank/DDBJ whole genome shotgun (WGS) entry which is preliminary data.</text>
</comment>
<feature type="compositionally biased region" description="Basic and acidic residues" evidence="4">
    <location>
        <begin position="973"/>
        <end position="982"/>
    </location>
</feature>
<evidence type="ECO:0000313" key="5">
    <source>
        <dbReference type="EMBL" id="CAK0862014.1"/>
    </source>
</evidence>
<feature type="compositionally biased region" description="Low complexity" evidence="4">
    <location>
        <begin position="567"/>
        <end position="578"/>
    </location>
</feature>
<accession>A0ABN9US27</accession>
<proteinExistence type="predicted"/>
<feature type="compositionally biased region" description="Basic and acidic residues" evidence="4">
    <location>
        <begin position="1404"/>
        <end position="1414"/>
    </location>
</feature>
<feature type="compositionally biased region" description="Low complexity" evidence="4">
    <location>
        <begin position="630"/>
        <end position="644"/>
    </location>
</feature>
<feature type="region of interest" description="Disordered" evidence="4">
    <location>
        <begin position="185"/>
        <end position="250"/>
    </location>
</feature>
<evidence type="ECO:0008006" key="7">
    <source>
        <dbReference type="Google" id="ProtNLM"/>
    </source>
</evidence>
<feature type="compositionally biased region" description="Low complexity" evidence="4">
    <location>
        <begin position="1202"/>
        <end position="1212"/>
    </location>
</feature>
<dbReference type="SUPFAM" id="SSF48403">
    <property type="entry name" value="Ankyrin repeat"/>
    <property type="match status" value="1"/>
</dbReference>
<dbReference type="PROSITE" id="PS50088">
    <property type="entry name" value="ANK_REPEAT"/>
    <property type="match status" value="2"/>
</dbReference>
<feature type="region of interest" description="Disordered" evidence="4">
    <location>
        <begin position="770"/>
        <end position="800"/>
    </location>
</feature>
<feature type="region of interest" description="Disordered" evidence="4">
    <location>
        <begin position="702"/>
        <end position="735"/>
    </location>
</feature>
<feature type="region of interest" description="Disordered" evidence="4">
    <location>
        <begin position="1067"/>
        <end position="1102"/>
    </location>
</feature>
<feature type="region of interest" description="Disordered" evidence="4">
    <location>
        <begin position="1202"/>
        <end position="1235"/>
    </location>
</feature>
<keyword evidence="6" id="KW-1185">Reference proteome</keyword>
<dbReference type="InterPro" id="IPR051165">
    <property type="entry name" value="Multifunctional_ANK_Repeat"/>
</dbReference>
<reference evidence="5" key="1">
    <citation type="submission" date="2023-10" db="EMBL/GenBank/DDBJ databases">
        <authorList>
            <person name="Chen Y."/>
            <person name="Shah S."/>
            <person name="Dougan E. K."/>
            <person name="Thang M."/>
            <person name="Chan C."/>
        </authorList>
    </citation>
    <scope>NUCLEOTIDE SEQUENCE [LARGE SCALE GENOMIC DNA]</scope>
</reference>
<feature type="compositionally biased region" description="Low complexity" evidence="4">
    <location>
        <begin position="1827"/>
        <end position="1855"/>
    </location>
</feature>
<evidence type="ECO:0000256" key="3">
    <source>
        <dbReference type="PROSITE-ProRule" id="PRU00023"/>
    </source>
</evidence>
<feature type="compositionally biased region" description="Low complexity" evidence="4">
    <location>
        <begin position="702"/>
        <end position="712"/>
    </location>
</feature>
<feature type="region of interest" description="Disordered" evidence="4">
    <location>
        <begin position="567"/>
        <end position="602"/>
    </location>
</feature>
<feature type="region of interest" description="Disordered" evidence="4">
    <location>
        <begin position="1494"/>
        <end position="1551"/>
    </location>
</feature>
<feature type="region of interest" description="Disordered" evidence="4">
    <location>
        <begin position="1130"/>
        <end position="1172"/>
    </location>
</feature>